<keyword evidence="3" id="KW-0067">ATP-binding</keyword>
<accession>A0A9D9MZK2</accession>
<reference evidence="3" key="1">
    <citation type="submission" date="2020-10" db="EMBL/GenBank/DDBJ databases">
        <authorList>
            <person name="Gilroy R."/>
        </authorList>
    </citation>
    <scope>NUCLEOTIDE SEQUENCE</scope>
    <source>
        <strain evidence="3">B1-3475</strain>
    </source>
</reference>
<dbReference type="Proteomes" id="UP000823617">
    <property type="component" value="Unassembled WGS sequence"/>
</dbReference>
<keyword evidence="3" id="KW-0347">Helicase</keyword>
<dbReference type="AlphaFoldDB" id="A0A9D9MZK2"/>
<dbReference type="GO" id="GO:0005524">
    <property type="term" value="F:ATP binding"/>
    <property type="evidence" value="ECO:0007669"/>
    <property type="project" value="InterPro"/>
</dbReference>
<dbReference type="Pfam" id="PF03796">
    <property type="entry name" value="DnaB_C"/>
    <property type="match status" value="1"/>
</dbReference>
<gene>
    <name evidence="3" type="ORF">IAC08_02325</name>
</gene>
<comment type="caution">
    <text evidence="3">The sequence shown here is derived from an EMBL/GenBank/DDBJ whole genome shotgun (WGS) entry which is preliminary data.</text>
</comment>
<reference evidence="3" key="2">
    <citation type="journal article" date="2021" name="PeerJ">
        <title>Extensive microbial diversity within the chicken gut microbiome revealed by metagenomics and culture.</title>
        <authorList>
            <person name="Gilroy R."/>
            <person name="Ravi A."/>
            <person name="Getino M."/>
            <person name="Pursley I."/>
            <person name="Horton D.L."/>
            <person name="Alikhan N.F."/>
            <person name="Baker D."/>
            <person name="Gharbi K."/>
            <person name="Hall N."/>
            <person name="Watson M."/>
            <person name="Adriaenssens E.M."/>
            <person name="Foster-Nyarko E."/>
            <person name="Jarju S."/>
            <person name="Secka A."/>
            <person name="Antonio M."/>
            <person name="Oren A."/>
            <person name="Chaudhuri R.R."/>
            <person name="La Ragione R."/>
            <person name="Hildebrand F."/>
            <person name="Pallen M.J."/>
        </authorList>
    </citation>
    <scope>NUCLEOTIDE SEQUENCE</scope>
    <source>
        <strain evidence="3">B1-3475</strain>
    </source>
</reference>
<evidence type="ECO:0000256" key="1">
    <source>
        <dbReference type="SAM" id="MobiDB-lite"/>
    </source>
</evidence>
<dbReference type="Gene3D" id="3.40.50.300">
    <property type="entry name" value="P-loop containing nucleotide triphosphate hydrolases"/>
    <property type="match status" value="1"/>
</dbReference>
<keyword evidence="3" id="KW-0378">Hydrolase</keyword>
<keyword evidence="3" id="KW-0547">Nucleotide-binding</keyword>
<evidence type="ECO:0000313" key="4">
    <source>
        <dbReference type="Proteomes" id="UP000823617"/>
    </source>
</evidence>
<organism evidence="3 4">
    <name type="scientific">Candidatus Cryptobacteroides intestinigallinarum</name>
    <dbReference type="NCBI Taxonomy" id="2840767"/>
    <lineage>
        <taxon>Bacteria</taxon>
        <taxon>Pseudomonadati</taxon>
        <taxon>Bacteroidota</taxon>
        <taxon>Bacteroidia</taxon>
        <taxon>Bacteroidales</taxon>
        <taxon>Candidatus Cryptobacteroides</taxon>
    </lineage>
</organism>
<evidence type="ECO:0000259" key="2">
    <source>
        <dbReference type="Pfam" id="PF03796"/>
    </source>
</evidence>
<proteinExistence type="predicted"/>
<dbReference type="InterPro" id="IPR007694">
    <property type="entry name" value="DNA_helicase_DnaB-like_C"/>
</dbReference>
<name>A0A9D9MZK2_9BACT</name>
<dbReference type="InterPro" id="IPR027417">
    <property type="entry name" value="P-loop_NTPase"/>
</dbReference>
<evidence type="ECO:0000313" key="3">
    <source>
        <dbReference type="EMBL" id="MBO8455225.1"/>
    </source>
</evidence>
<feature type="non-terminal residue" evidence="3">
    <location>
        <position position="1"/>
    </location>
</feature>
<sequence>DMVIFIHRLDYQGLDENAEKGQTQIIIAKHRNGEIADIDMMFRASEVKFVEIEDSLVNQAARMPVESGMNDDAPFVSPGSGFGDGMGSNTNF</sequence>
<dbReference type="GO" id="GO:0006260">
    <property type="term" value="P:DNA replication"/>
    <property type="evidence" value="ECO:0007669"/>
    <property type="project" value="InterPro"/>
</dbReference>
<feature type="region of interest" description="Disordered" evidence="1">
    <location>
        <begin position="67"/>
        <end position="92"/>
    </location>
</feature>
<feature type="domain" description="SF4 helicase" evidence="2">
    <location>
        <begin position="1"/>
        <end position="50"/>
    </location>
</feature>
<protein>
    <submittedName>
        <fullName evidence="3">Replicative DNA helicase</fullName>
    </submittedName>
</protein>
<dbReference type="EMBL" id="JADIMK010000017">
    <property type="protein sequence ID" value="MBO8455225.1"/>
    <property type="molecule type" value="Genomic_DNA"/>
</dbReference>
<dbReference type="GO" id="GO:0003678">
    <property type="term" value="F:DNA helicase activity"/>
    <property type="evidence" value="ECO:0007669"/>
    <property type="project" value="InterPro"/>
</dbReference>